<feature type="region of interest" description="Disordered" evidence="1">
    <location>
        <begin position="1"/>
        <end position="58"/>
    </location>
</feature>
<feature type="compositionally biased region" description="Polar residues" evidence="1">
    <location>
        <begin position="7"/>
        <end position="33"/>
    </location>
</feature>
<evidence type="ECO:0000256" key="1">
    <source>
        <dbReference type="SAM" id="MobiDB-lite"/>
    </source>
</evidence>
<dbReference type="AlphaFoldDB" id="A0A0M8P5Z7"/>
<accession>A0A0M8P5Z7</accession>
<feature type="compositionally biased region" description="Basic and acidic residues" evidence="1">
    <location>
        <begin position="38"/>
        <end position="52"/>
    </location>
</feature>
<protein>
    <submittedName>
        <fullName evidence="2">Uncharacterized protein</fullName>
    </submittedName>
</protein>
<proteinExistence type="predicted"/>
<name>A0A0M8P5Z7_9EURO</name>
<keyword evidence="3" id="KW-1185">Reference proteome</keyword>
<dbReference type="OrthoDB" id="4202165at2759"/>
<evidence type="ECO:0000313" key="2">
    <source>
        <dbReference type="EMBL" id="KOS45848.1"/>
    </source>
</evidence>
<gene>
    <name evidence="2" type="ORF">ACN38_g3212</name>
</gene>
<comment type="caution">
    <text evidence="2">The sequence shown here is derived from an EMBL/GenBank/DDBJ whole genome shotgun (WGS) entry which is preliminary data.</text>
</comment>
<evidence type="ECO:0000313" key="3">
    <source>
        <dbReference type="Proteomes" id="UP000037696"/>
    </source>
</evidence>
<reference evidence="2 3" key="1">
    <citation type="submission" date="2015-08" db="EMBL/GenBank/DDBJ databases">
        <title>Genome sequencing of Penicillium nordicum.</title>
        <authorList>
            <person name="Nguyen H.D."/>
            <person name="Seifert K.A."/>
        </authorList>
    </citation>
    <scope>NUCLEOTIDE SEQUENCE [LARGE SCALE GENOMIC DNA]</scope>
    <source>
        <strain evidence="2 3">DAOMC 185683</strain>
    </source>
</reference>
<sequence length="211" mass="23604">MALPLQELTSPPQVETPTAQKETSLPQKGTSLPQDEISLPHREETSLTKEETLPPEEETLWTQHHAPIVSVAAKALTEKNILIVEYGEQIQWRYGDPVVLLRVEWADPDELISLASETLSALGPPPVPLSTGAVTYNGEWDRACTIHRLGKRCPGYLYPLSFVGLTLQDTYEVTSTFDRTLKILTPKSPNTWFRCFVISSTTRLTIVSDFE</sequence>
<organism evidence="2 3">
    <name type="scientific">Penicillium nordicum</name>
    <dbReference type="NCBI Taxonomy" id="229535"/>
    <lineage>
        <taxon>Eukaryota</taxon>
        <taxon>Fungi</taxon>
        <taxon>Dikarya</taxon>
        <taxon>Ascomycota</taxon>
        <taxon>Pezizomycotina</taxon>
        <taxon>Eurotiomycetes</taxon>
        <taxon>Eurotiomycetidae</taxon>
        <taxon>Eurotiales</taxon>
        <taxon>Aspergillaceae</taxon>
        <taxon>Penicillium</taxon>
    </lineage>
</organism>
<dbReference type="Proteomes" id="UP000037696">
    <property type="component" value="Unassembled WGS sequence"/>
</dbReference>
<dbReference type="EMBL" id="LHQQ01000037">
    <property type="protein sequence ID" value="KOS45848.1"/>
    <property type="molecule type" value="Genomic_DNA"/>
</dbReference>